<accession>D1AN46</accession>
<dbReference type="Proteomes" id="UP000000845">
    <property type="component" value="Chromosome"/>
</dbReference>
<dbReference type="EMBL" id="CP001739">
    <property type="protein sequence ID" value="ACZ09650.1"/>
    <property type="molecule type" value="Genomic_DNA"/>
</dbReference>
<evidence type="ECO:0000313" key="1">
    <source>
        <dbReference type="EMBL" id="ACZ09650.1"/>
    </source>
</evidence>
<dbReference type="KEGG" id="str:Sterm_2806"/>
<dbReference type="AlphaFoldDB" id="D1AN46"/>
<dbReference type="HOGENOM" id="CLU_2847370_0_0_0"/>
<proteinExistence type="predicted"/>
<reference evidence="1 2" key="2">
    <citation type="journal article" date="2010" name="Stand. Genomic Sci.">
        <title>Complete genome sequence of Sebaldella termitidis type strain (NCTC 11300).</title>
        <authorList>
            <person name="Harmon-Smith M."/>
            <person name="Celia L."/>
            <person name="Chertkov O."/>
            <person name="Lapidus A."/>
            <person name="Copeland A."/>
            <person name="Glavina Del Rio T."/>
            <person name="Nolan M."/>
            <person name="Lucas S."/>
            <person name="Tice H."/>
            <person name="Cheng J.F."/>
            <person name="Han C."/>
            <person name="Detter J.C."/>
            <person name="Bruce D."/>
            <person name="Goodwin L."/>
            <person name="Pitluck S."/>
            <person name="Pati A."/>
            <person name="Liolios K."/>
            <person name="Ivanova N."/>
            <person name="Mavromatis K."/>
            <person name="Mikhailova N."/>
            <person name="Chen A."/>
            <person name="Palaniappan K."/>
            <person name="Land M."/>
            <person name="Hauser L."/>
            <person name="Chang Y.J."/>
            <person name="Jeffries C.D."/>
            <person name="Brettin T."/>
            <person name="Goker M."/>
            <person name="Beck B."/>
            <person name="Bristow J."/>
            <person name="Eisen J.A."/>
            <person name="Markowitz V."/>
            <person name="Hugenholtz P."/>
            <person name="Kyrpides N.C."/>
            <person name="Klenk H.P."/>
            <person name="Chen F."/>
        </authorList>
    </citation>
    <scope>NUCLEOTIDE SEQUENCE [LARGE SCALE GENOMIC DNA]</scope>
    <source>
        <strain evidence="2">ATCC 33386 / NCTC 11300</strain>
    </source>
</reference>
<keyword evidence="2" id="KW-1185">Reference proteome</keyword>
<gene>
    <name evidence="1" type="ordered locus">Sterm_2806</name>
</gene>
<dbReference type="STRING" id="526218.Sterm_2806"/>
<reference evidence="2" key="1">
    <citation type="submission" date="2009-09" db="EMBL/GenBank/DDBJ databases">
        <title>The complete chromosome of Sebaldella termitidis ATCC 33386.</title>
        <authorList>
            <consortium name="US DOE Joint Genome Institute (JGI-PGF)"/>
            <person name="Lucas S."/>
            <person name="Copeland A."/>
            <person name="Lapidus A."/>
            <person name="Glavina del Rio T."/>
            <person name="Dalin E."/>
            <person name="Tice H."/>
            <person name="Bruce D."/>
            <person name="Goodwin L."/>
            <person name="Pitluck S."/>
            <person name="Kyrpides N."/>
            <person name="Mavromatis K."/>
            <person name="Ivanova N."/>
            <person name="Mikhailova N."/>
            <person name="Sims D."/>
            <person name="Meincke L."/>
            <person name="Brettin T."/>
            <person name="Detter J.C."/>
            <person name="Han C."/>
            <person name="Larimer F."/>
            <person name="Land M."/>
            <person name="Hauser L."/>
            <person name="Markowitz V."/>
            <person name="Cheng J.F."/>
            <person name="Hugenholtz P."/>
            <person name="Woyke T."/>
            <person name="Wu D."/>
            <person name="Eisen J.A."/>
        </authorList>
    </citation>
    <scope>NUCLEOTIDE SEQUENCE [LARGE SCALE GENOMIC DNA]</scope>
    <source>
        <strain evidence="2">ATCC 33386 / NCTC 11300</strain>
    </source>
</reference>
<evidence type="ECO:0000313" key="2">
    <source>
        <dbReference type="Proteomes" id="UP000000845"/>
    </source>
</evidence>
<name>D1AN46_SEBTE</name>
<sequence>MIENEHLESLKKFLLTKKRVANIRNIDYGITLENSEIYKDKLFSETGWYLIFKADGTSYCSNLSN</sequence>
<organism evidence="1 2">
    <name type="scientific">Sebaldella termitidis (strain ATCC 33386 / NCTC 11300)</name>
    <dbReference type="NCBI Taxonomy" id="526218"/>
    <lineage>
        <taxon>Bacteria</taxon>
        <taxon>Fusobacteriati</taxon>
        <taxon>Fusobacteriota</taxon>
        <taxon>Fusobacteriia</taxon>
        <taxon>Fusobacteriales</taxon>
        <taxon>Leptotrichiaceae</taxon>
        <taxon>Sebaldella</taxon>
    </lineage>
</organism>
<protein>
    <submittedName>
        <fullName evidence="1">Uncharacterized protein</fullName>
    </submittedName>
</protein>
<dbReference type="RefSeq" id="WP_012862244.1">
    <property type="nucleotide sequence ID" value="NC_013517.1"/>
</dbReference>